<dbReference type="EMBL" id="PNBW01000041">
    <property type="protein sequence ID" value="TMO75138.1"/>
    <property type="molecule type" value="Genomic_DNA"/>
</dbReference>
<feature type="domain" description="Aspartyl/asparaginy/proline hydroxylase" evidence="1">
    <location>
        <begin position="55"/>
        <end position="197"/>
    </location>
</feature>
<organism evidence="2 5">
    <name type="scientific">Pseudoalteromonas aurantia</name>
    <dbReference type="NCBI Taxonomy" id="43654"/>
    <lineage>
        <taxon>Bacteria</taxon>
        <taxon>Pseudomonadati</taxon>
        <taxon>Pseudomonadota</taxon>
        <taxon>Gammaproteobacteria</taxon>
        <taxon>Alteromonadales</taxon>
        <taxon>Pseudoalteromonadaceae</taxon>
        <taxon>Pseudoalteromonas</taxon>
    </lineage>
</organism>
<accession>A0A5S3VCK9</accession>
<evidence type="ECO:0000313" key="2">
    <source>
        <dbReference type="EMBL" id="TMO69883.1"/>
    </source>
</evidence>
<dbReference type="Gene3D" id="2.60.120.330">
    <property type="entry name" value="B-lactam Antibiotic, Isopenicillin N Synthase, Chain"/>
    <property type="match status" value="1"/>
</dbReference>
<proteinExistence type="predicted"/>
<dbReference type="RefSeq" id="WP_138589981.1">
    <property type="nucleotide sequence ID" value="NZ_PNBW01000041.1"/>
</dbReference>
<dbReference type="InterPro" id="IPR027443">
    <property type="entry name" value="IPNS-like_sf"/>
</dbReference>
<name>A0A5S3VCK9_9GAMM</name>
<sequence length="205" mass="23714">MKHDTNFYDPVDFPQLREIFDNWQIMAQELAELKVPVMEVNRIGKSHVEVYQDILSQVMSGKEYGWVKGWGENKENSDWLQLALIIQDHPMEFLPGKLERTMSMLGKLSGLKVCALVKMNSRTMLHMHQHPEIESENLLQLHLTLDVPETQNYNYLNVNGEFRQHSLGEPILFSGAKDHFAFNESLGSRTILYMEFSKDNLACAD</sequence>
<dbReference type="Proteomes" id="UP000307164">
    <property type="component" value="Unassembled WGS sequence"/>
</dbReference>
<evidence type="ECO:0000313" key="4">
    <source>
        <dbReference type="Proteomes" id="UP000307164"/>
    </source>
</evidence>
<evidence type="ECO:0000259" key="1">
    <source>
        <dbReference type="Pfam" id="PF05118"/>
    </source>
</evidence>
<dbReference type="Pfam" id="PF05118">
    <property type="entry name" value="Asp_Arg_Hydrox"/>
    <property type="match status" value="1"/>
</dbReference>
<reference evidence="4 5" key="2">
    <citation type="submission" date="2019-06" db="EMBL/GenBank/DDBJ databases">
        <title>Co-occurence of chitin degradation, pigmentation and bioactivity in marine Pseudoalteromonas.</title>
        <authorList>
            <person name="Sonnenschein E.C."/>
            <person name="Bech P.K."/>
        </authorList>
    </citation>
    <scope>NUCLEOTIDE SEQUENCE [LARGE SCALE GENOMIC DNA]</scope>
    <source>
        <strain evidence="5">S3790</strain>
        <strain evidence="4">S3895</strain>
    </source>
</reference>
<dbReference type="Proteomes" id="UP000307217">
    <property type="component" value="Unassembled WGS sequence"/>
</dbReference>
<evidence type="ECO:0000313" key="3">
    <source>
        <dbReference type="EMBL" id="TMO75138.1"/>
    </source>
</evidence>
<dbReference type="AlphaFoldDB" id="A0A5S3VCK9"/>
<keyword evidence="4" id="KW-1185">Reference proteome</keyword>
<reference evidence="2" key="3">
    <citation type="submission" date="2019-09" db="EMBL/GenBank/DDBJ databases">
        <title>Co-occurence of chitin degradation, pigmentation and bioactivity in marine Pseudoalteromonas.</title>
        <authorList>
            <person name="Sonnenschein E.C."/>
            <person name="Bech P.K."/>
        </authorList>
    </citation>
    <scope>NUCLEOTIDE SEQUENCE</scope>
    <source>
        <strain evidence="2">S3790</strain>
        <strain evidence="3">S3895</strain>
    </source>
</reference>
<dbReference type="OrthoDB" id="6832345at2"/>
<dbReference type="InterPro" id="IPR007803">
    <property type="entry name" value="Asp/Arg/Pro-Hydrxlase"/>
</dbReference>
<protein>
    <submittedName>
        <fullName evidence="2">Aspartyl beta-hydroxylase</fullName>
    </submittedName>
</protein>
<comment type="caution">
    <text evidence="2">The sequence shown here is derived from an EMBL/GenBank/DDBJ whole genome shotgun (WGS) entry which is preliminary data.</text>
</comment>
<reference evidence="4 5" key="1">
    <citation type="submission" date="2018-01" db="EMBL/GenBank/DDBJ databases">
        <authorList>
            <person name="Paulsen S."/>
            <person name="Gram L.K."/>
        </authorList>
    </citation>
    <scope>NUCLEOTIDE SEQUENCE [LARGE SCALE GENOMIC DNA]</scope>
    <source>
        <strain evidence="2 5">S3790</strain>
        <strain evidence="3 4">S3895</strain>
    </source>
</reference>
<evidence type="ECO:0000313" key="5">
    <source>
        <dbReference type="Proteomes" id="UP000307217"/>
    </source>
</evidence>
<gene>
    <name evidence="2" type="ORF">CWC19_03340</name>
    <name evidence="3" type="ORF">CWC20_08695</name>
</gene>
<dbReference type="EMBL" id="PNBX01000009">
    <property type="protein sequence ID" value="TMO69883.1"/>
    <property type="molecule type" value="Genomic_DNA"/>
</dbReference>